<evidence type="ECO:0000313" key="2">
    <source>
        <dbReference type="Proteomes" id="UP001190700"/>
    </source>
</evidence>
<proteinExistence type="predicted"/>
<dbReference type="EMBL" id="LGRX02011972">
    <property type="protein sequence ID" value="KAK3268190.1"/>
    <property type="molecule type" value="Genomic_DNA"/>
</dbReference>
<sequence>MYWLDHTDRCALDSIDFDSKCSDIVLRRNDISVEEKDMRGKYDSAVLREKDMADSGIAVREIVKEAFETELNELEASSEKEIATNV</sequence>
<organism evidence="1 2">
    <name type="scientific">Cymbomonas tetramitiformis</name>
    <dbReference type="NCBI Taxonomy" id="36881"/>
    <lineage>
        <taxon>Eukaryota</taxon>
        <taxon>Viridiplantae</taxon>
        <taxon>Chlorophyta</taxon>
        <taxon>Pyramimonadophyceae</taxon>
        <taxon>Pyramimonadales</taxon>
        <taxon>Pyramimonadaceae</taxon>
        <taxon>Cymbomonas</taxon>
    </lineage>
</organism>
<dbReference type="Proteomes" id="UP001190700">
    <property type="component" value="Unassembled WGS sequence"/>
</dbReference>
<accession>A0AAE0L1F3</accession>
<gene>
    <name evidence="1" type="ORF">CYMTET_23294</name>
</gene>
<evidence type="ECO:0000313" key="1">
    <source>
        <dbReference type="EMBL" id="KAK3268190.1"/>
    </source>
</evidence>
<keyword evidence="2" id="KW-1185">Reference proteome</keyword>
<comment type="caution">
    <text evidence="1">The sequence shown here is derived from an EMBL/GenBank/DDBJ whole genome shotgun (WGS) entry which is preliminary data.</text>
</comment>
<name>A0AAE0L1F3_9CHLO</name>
<reference evidence="1 2" key="1">
    <citation type="journal article" date="2015" name="Genome Biol. Evol.">
        <title>Comparative Genomics of a Bacterivorous Green Alga Reveals Evolutionary Causalities and Consequences of Phago-Mixotrophic Mode of Nutrition.</title>
        <authorList>
            <person name="Burns J.A."/>
            <person name="Paasch A."/>
            <person name="Narechania A."/>
            <person name="Kim E."/>
        </authorList>
    </citation>
    <scope>NUCLEOTIDE SEQUENCE [LARGE SCALE GENOMIC DNA]</scope>
    <source>
        <strain evidence="1 2">PLY_AMNH</strain>
    </source>
</reference>
<dbReference type="AlphaFoldDB" id="A0AAE0L1F3"/>
<protein>
    <submittedName>
        <fullName evidence="1">Uncharacterized protein</fullName>
    </submittedName>
</protein>